<dbReference type="AlphaFoldDB" id="A0A914PSN3"/>
<evidence type="ECO:0000256" key="1">
    <source>
        <dbReference type="SAM" id="MobiDB-lite"/>
    </source>
</evidence>
<feature type="region of interest" description="Disordered" evidence="1">
    <location>
        <begin position="1"/>
        <end position="60"/>
    </location>
</feature>
<reference evidence="3" key="1">
    <citation type="submission" date="2022-11" db="UniProtKB">
        <authorList>
            <consortium name="WormBaseParasite"/>
        </authorList>
    </citation>
    <scope>IDENTIFICATION</scope>
</reference>
<dbReference type="Proteomes" id="UP000887578">
    <property type="component" value="Unplaced"/>
</dbReference>
<accession>A0A914PSN3</accession>
<feature type="compositionally biased region" description="Basic residues" evidence="1">
    <location>
        <begin position="49"/>
        <end position="60"/>
    </location>
</feature>
<evidence type="ECO:0000313" key="2">
    <source>
        <dbReference type="Proteomes" id="UP000887578"/>
    </source>
</evidence>
<organism evidence="2 3">
    <name type="scientific">Panagrolaimus davidi</name>
    <dbReference type="NCBI Taxonomy" id="227884"/>
    <lineage>
        <taxon>Eukaryota</taxon>
        <taxon>Metazoa</taxon>
        <taxon>Ecdysozoa</taxon>
        <taxon>Nematoda</taxon>
        <taxon>Chromadorea</taxon>
        <taxon>Rhabditida</taxon>
        <taxon>Tylenchina</taxon>
        <taxon>Panagrolaimomorpha</taxon>
        <taxon>Panagrolaimoidea</taxon>
        <taxon>Panagrolaimidae</taxon>
        <taxon>Panagrolaimus</taxon>
    </lineage>
</organism>
<dbReference type="WBParaSite" id="PDA_v2.g21688.t1">
    <property type="protein sequence ID" value="PDA_v2.g21688.t1"/>
    <property type="gene ID" value="PDA_v2.g21688"/>
</dbReference>
<feature type="compositionally biased region" description="Pro residues" evidence="1">
    <location>
        <begin position="573"/>
        <end position="584"/>
    </location>
</feature>
<name>A0A914PSN3_9BILA</name>
<feature type="region of interest" description="Disordered" evidence="1">
    <location>
        <begin position="543"/>
        <end position="584"/>
    </location>
</feature>
<feature type="compositionally biased region" description="Polar residues" evidence="1">
    <location>
        <begin position="38"/>
        <end position="47"/>
    </location>
</feature>
<protein>
    <submittedName>
        <fullName evidence="3">ParB/Sulfiredoxin domain-containing protein</fullName>
    </submittedName>
</protein>
<keyword evidence="2" id="KW-1185">Reference proteome</keyword>
<evidence type="ECO:0000313" key="3">
    <source>
        <dbReference type="WBParaSite" id="PDA_v2.g21688.t1"/>
    </source>
</evidence>
<proteinExistence type="predicted"/>
<sequence length="584" mass="65453">MDEDPILQQLRSPQASGFDIATPSTSSLNGNDIIVATPATSASSETPKTSRKRKAPIKKLKVSEKQSVSDDCSSSAAALEKAKQHLPKKHDIKLCLSSLVPYPFYRQIDPAYVEKINQMVESKQFDLKRTTFTVCEDPASGKYLVLDGNHRVTSFLEKYGIDCTHEVDCIVYGHLSKEQLFAISLALTEPAMSLEMRFLDQVNIFRKYRQARGLQRTKKIYDDQMDLGSKLVRKPNQYALEIAQWSDEDYAIVASYILEFQNNNILEHPERNYIHYSNLTEDGKLPDLKAGTFWKCIMQGCKTDKNYTLSLMKMQASGRYLTIHEVKEAAKNQPKFLLRLKRMGISYQTLEAASKDLCDGMVYTDAQLMIAINSRIHLAHIGQDNKHCTVANLKRKLKLELSGSVAPNVSDRIITFTPEKFEADLVFLKFVIVSTEYIDHETLLKITASLDSDATLILLGSFDSNEIYKSLSCVTSTFSSSVMLQERLFGNFLNWFNCGNAFINLMFTRNLNFTFMLNHGKQFISCIDNAAIMSTTSPVSDRIPAASPANSMTPLSPVDLIPPATPATNSMQPPSPAPSFTPES</sequence>